<proteinExistence type="predicted"/>
<dbReference type="Proteomes" id="UP000728032">
    <property type="component" value="Unassembled WGS sequence"/>
</dbReference>
<gene>
    <name evidence="2" type="ORF">ONB1V03_LOCUS19801</name>
</gene>
<organism evidence="2">
    <name type="scientific">Oppiella nova</name>
    <dbReference type="NCBI Taxonomy" id="334625"/>
    <lineage>
        <taxon>Eukaryota</taxon>
        <taxon>Metazoa</taxon>
        <taxon>Ecdysozoa</taxon>
        <taxon>Arthropoda</taxon>
        <taxon>Chelicerata</taxon>
        <taxon>Arachnida</taxon>
        <taxon>Acari</taxon>
        <taxon>Acariformes</taxon>
        <taxon>Sarcoptiformes</taxon>
        <taxon>Oribatida</taxon>
        <taxon>Brachypylina</taxon>
        <taxon>Oppioidea</taxon>
        <taxon>Oppiidae</taxon>
        <taxon>Oppiella</taxon>
    </lineage>
</organism>
<feature type="transmembrane region" description="Helical" evidence="1">
    <location>
        <begin position="31"/>
        <end position="48"/>
    </location>
</feature>
<keyword evidence="1" id="KW-1133">Transmembrane helix</keyword>
<keyword evidence="1" id="KW-0472">Membrane</keyword>
<evidence type="ECO:0000313" key="3">
    <source>
        <dbReference type="Proteomes" id="UP000728032"/>
    </source>
</evidence>
<feature type="transmembrane region" description="Helical" evidence="1">
    <location>
        <begin position="60"/>
        <end position="80"/>
    </location>
</feature>
<keyword evidence="1" id="KW-0812">Transmembrane</keyword>
<feature type="transmembrane region" description="Helical" evidence="1">
    <location>
        <begin position="100"/>
        <end position="122"/>
    </location>
</feature>
<protein>
    <recommendedName>
        <fullName evidence="4">Cytochrome b561 domain-containing protein</fullName>
    </recommendedName>
</protein>
<dbReference type="OrthoDB" id="6372137at2759"/>
<dbReference type="EMBL" id="CAJPVJ010031559">
    <property type="protein sequence ID" value="CAG2180378.1"/>
    <property type="molecule type" value="Genomic_DNA"/>
</dbReference>
<keyword evidence="3" id="KW-1185">Reference proteome</keyword>
<evidence type="ECO:0000256" key="1">
    <source>
        <dbReference type="SAM" id="Phobius"/>
    </source>
</evidence>
<accession>A0A7R9QZN2</accession>
<evidence type="ECO:0008006" key="4">
    <source>
        <dbReference type="Google" id="ProtNLM"/>
    </source>
</evidence>
<dbReference type="AlphaFoldDB" id="A0A7R9QZN2"/>
<evidence type="ECO:0000313" key="2">
    <source>
        <dbReference type="EMBL" id="CAD7663241.1"/>
    </source>
</evidence>
<sequence>MISGVVFIIIATVLIFVSVKGWSGPYAHPIVGLTSIILSVLQPIGALFRPHPDSSKRWLFNWLHWSGVAAICLATKFGNLLPKPFLGVVIAFIRKTVIDILQVLLIGAIVIAFVITLIILLYR</sequence>
<reference evidence="2" key="1">
    <citation type="submission" date="2020-11" db="EMBL/GenBank/DDBJ databases">
        <authorList>
            <person name="Tran Van P."/>
        </authorList>
    </citation>
    <scope>NUCLEOTIDE SEQUENCE</scope>
</reference>
<dbReference type="EMBL" id="OC946384">
    <property type="protein sequence ID" value="CAD7663241.1"/>
    <property type="molecule type" value="Genomic_DNA"/>
</dbReference>
<name>A0A7R9QZN2_9ACAR</name>